<reference evidence="2" key="1">
    <citation type="journal article" date="2019" name="Int. J. Syst. Evol. Microbiol.">
        <title>The Global Catalogue of Microorganisms (GCM) 10K type strain sequencing project: providing services to taxonomists for standard genome sequencing and annotation.</title>
        <authorList>
            <consortium name="The Broad Institute Genomics Platform"/>
            <consortium name="The Broad Institute Genome Sequencing Center for Infectious Disease"/>
            <person name="Wu L."/>
            <person name="Ma J."/>
        </authorList>
    </citation>
    <scope>NUCLEOTIDE SEQUENCE [LARGE SCALE GENOMIC DNA]</scope>
    <source>
        <strain evidence="2">CGMCC 4.7152</strain>
    </source>
</reference>
<gene>
    <name evidence="1" type="ORF">ACFPIJ_38510</name>
</gene>
<keyword evidence="2" id="KW-1185">Reference proteome</keyword>
<name>A0ABV9W6R5_9ACTN</name>
<dbReference type="EMBL" id="JBHSIU010000054">
    <property type="protein sequence ID" value="MFC5003704.1"/>
    <property type="molecule type" value="Genomic_DNA"/>
</dbReference>
<dbReference type="Proteomes" id="UP001595912">
    <property type="component" value="Unassembled WGS sequence"/>
</dbReference>
<proteinExistence type="predicted"/>
<evidence type="ECO:0000313" key="1">
    <source>
        <dbReference type="EMBL" id="MFC5003704.1"/>
    </source>
</evidence>
<protein>
    <submittedName>
        <fullName evidence="1">Uncharacterized protein</fullName>
    </submittedName>
</protein>
<sequence>MDLTFSGERQVRQFPCQCCESTVDRTWSRLNRDGVARAVFYASCYHHAEGGEVYFDIVIGTWDTEDLSDHVTFGCRWGAIEGHDQPMCSLTTGGEVLGDNPLFGTKLDRPAALQSPLLPEFWDMVDFLLLNDPVVAPFVNGHRARLR</sequence>
<accession>A0ABV9W6R5</accession>
<evidence type="ECO:0000313" key="2">
    <source>
        <dbReference type="Proteomes" id="UP001595912"/>
    </source>
</evidence>
<comment type="caution">
    <text evidence="1">The sequence shown here is derived from an EMBL/GenBank/DDBJ whole genome shotgun (WGS) entry which is preliminary data.</text>
</comment>
<dbReference type="RefSeq" id="WP_380122916.1">
    <property type="nucleotide sequence ID" value="NZ_JBHSIU010000054.1"/>
</dbReference>
<organism evidence="1 2">
    <name type="scientific">Dactylosporangium cerinum</name>
    <dbReference type="NCBI Taxonomy" id="1434730"/>
    <lineage>
        <taxon>Bacteria</taxon>
        <taxon>Bacillati</taxon>
        <taxon>Actinomycetota</taxon>
        <taxon>Actinomycetes</taxon>
        <taxon>Micromonosporales</taxon>
        <taxon>Micromonosporaceae</taxon>
        <taxon>Dactylosporangium</taxon>
    </lineage>
</organism>